<keyword evidence="1" id="KW-1133">Transmembrane helix</keyword>
<protein>
    <recommendedName>
        <fullName evidence="4">EF-hand domain-containing protein</fullName>
    </recommendedName>
</protein>
<sequence length="454" mass="51138">MVDEPEAAESLWLLDWNCDGHLSRDDVAMSLVNIAVYPKPEDLDEFMTALGDGTPASFTRMLAQDPQPIILRDNKNIWRDLAVMRDRQQNLLSPSSFTASYWRNVGYMFMALLAFPLNLFFARSWTRKIGMHDVYWAWYKKYPQLSYICFFLELVMVTLHAHSPGELAPEIMSFFAFMHFGIMAISIFYEAGAWMPSRIGNKSSFFMLFSASYFHAFQVHVNGRDETVNVRDFLEEHLGDYRLTLLSAVKFLELIIPPNNPYSERTVHPYISCDNPNNVLALLKLRELLSAAAVQSDTEANAFNTLGVLSCIIALVVAAGIAFTSGSFDSLLIPVCFIRAGYGLIRLFPMLTTSIEHNATYNKLFAARLQHRIVSLSAVLATGVKGEVRENFTASIALLRAIHDDIMDHPTNLLVFGMPVTQAMYGRIAAICFSLALSVLLRFVFATTTIDEEL</sequence>
<feature type="transmembrane region" description="Helical" evidence="1">
    <location>
        <begin position="306"/>
        <end position="325"/>
    </location>
</feature>
<feature type="transmembrane region" description="Helical" evidence="1">
    <location>
        <begin position="142"/>
        <end position="159"/>
    </location>
</feature>
<evidence type="ECO:0008006" key="4">
    <source>
        <dbReference type="Google" id="ProtNLM"/>
    </source>
</evidence>
<feature type="transmembrane region" description="Helical" evidence="1">
    <location>
        <begin position="428"/>
        <end position="450"/>
    </location>
</feature>
<dbReference type="EMBL" id="BRYB01000947">
    <property type="protein sequence ID" value="GMI40657.1"/>
    <property type="molecule type" value="Genomic_DNA"/>
</dbReference>
<feature type="transmembrane region" description="Helical" evidence="1">
    <location>
        <begin position="171"/>
        <end position="189"/>
    </location>
</feature>
<organism evidence="2 3">
    <name type="scientific">Tetraparma gracilis</name>
    <dbReference type="NCBI Taxonomy" id="2962635"/>
    <lineage>
        <taxon>Eukaryota</taxon>
        <taxon>Sar</taxon>
        <taxon>Stramenopiles</taxon>
        <taxon>Ochrophyta</taxon>
        <taxon>Bolidophyceae</taxon>
        <taxon>Parmales</taxon>
        <taxon>Triparmaceae</taxon>
        <taxon>Tetraparma</taxon>
    </lineage>
</organism>
<gene>
    <name evidence="2" type="ORF">TeGR_g8267</name>
</gene>
<evidence type="ECO:0000313" key="3">
    <source>
        <dbReference type="Proteomes" id="UP001165060"/>
    </source>
</evidence>
<evidence type="ECO:0000313" key="2">
    <source>
        <dbReference type="EMBL" id="GMI40657.1"/>
    </source>
</evidence>
<keyword evidence="3" id="KW-1185">Reference proteome</keyword>
<feature type="transmembrane region" description="Helical" evidence="1">
    <location>
        <begin position="101"/>
        <end position="121"/>
    </location>
</feature>
<evidence type="ECO:0000256" key="1">
    <source>
        <dbReference type="SAM" id="Phobius"/>
    </source>
</evidence>
<name>A0ABQ6N4K7_9STRA</name>
<accession>A0ABQ6N4K7</accession>
<proteinExistence type="predicted"/>
<comment type="caution">
    <text evidence="2">The sequence shown here is derived from an EMBL/GenBank/DDBJ whole genome shotgun (WGS) entry which is preliminary data.</text>
</comment>
<keyword evidence="1" id="KW-0812">Transmembrane</keyword>
<keyword evidence="1" id="KW-0472">Membrane</keyword>
<dbReference type="Proteomes" id="UP001165060">
    <property type="component" value="Unassembled WGS sequence"/>
</dbReference>
<reference evidence="2 3" key="1">
    <citation type="journal article" date="2023" name="Commun. Biol.">
        <title>Genome analysis of Parmales, the sister group of diatoms, reveals the evolutionary specialization of diatoms from phago-mixotrophs to photoautotrophs.</title>
        <authorList>
            <person name="Ban H."/>
            <person name="Sato S."/>
            <person name="Yoshikawa S."/>
            <person name="Yamada K."/>
            <person name="Nakamura Y."/>
            <person name="Ichinomiya M."/>
            <person name="Sato N."/>
            <person name="Blanc-Mathieu R."/>
            <person name="Endo H."/>
            <person name="Kuwata A."/>
            <person name="Ogata H."/>
        </authorList>
    </citation>
    <scope>NUCLEOTIDE SEQUENCE [LARGE SCALE GENOMIC DNA]</scope>
</reference>